<comment type="caution">
    <text evidence="3">The sequence shown here is derived from an EMBL/GenBank/DDBJ whole genome shotgun (WGS) entry which is preliminary data.</text>
</comment>
<accession>A0A8J4T3G1</accession>
<proteinExistence type="inferred from homology"/>
<keyword evidence="4" id="KW-1185">Reference proteome</keyword>
<dbReference type="EMBL" id="LUCH01007011">
    <property type="protein sequence ID" value="KAF5396964.1"/>
    <property type="molecule type" value="Genomic_DNA"/>
</dbReference>
<dbReference type="AlphaFoldDB" id="A0A8J4T3G1"/>
<evidence type="ECO:0000313" key="4">
    <source>
        <dbReference type="Proteomes" id="UP000748531"/>
    </source>
</evidence>
<dbReference type="Proteomes" id="UP000748531">
    <property type="component" value="Unassembled WGS sequence"/>
</dbReference>
<evidence type="ECO:0000256" key="1">
    <source>
        <dbReference type="ARBA" id="ARBA00006336"/>
    </source>
</evidence>
<dbReference type="PANTHER" id="PTHR11080:SF2">
    <property type="entry name" value="LD05707P"/>
    <property type="match status" value="1"/>
</dbReference>
<organism evidence="3 4">
    <name type="scientific">Paragonimus heterotremus</name>
    <dbReference type="NCBI Taxonomy" id="100268"/>
    <lineage>
        <taxon>Eukaryota</taxon>
        <taxon>Metazoa</taxon>
        <taxon>Spiralia</taxon>
        <taxon>Lophotrochozoa</taxon>
        <taxon>Platyhelminthes</taxon>
        <taxon>Trematoda</taxon>
        <taxon>Digenea</taxon>
        <taxon>Plagiorchiida</taxon>
        <taxon>Troglotremata</taxon>
        <taxon>Troglotrematidae</taxon>
        <taxon>Paragonimus</taxon>
    </lineage>
</organism>
<dbReference type="OrthoDB" id="167809at2759"/>
<evidence type="ECO:0000313" key="3">
    <source>
        <dbReference type="EMBL" id="KAF5396964.1"/>
    </source>
</evidence>
<sequence length="197" mass="22308">MAIFTIIALEAMSTIYELINCAGISSKANHLQQALEDLGKSTPYLRVLVDEMLNKLQQTDQNEQLMLFRECFSSSQTSALLIIDFQHDFVCGTLRTDKSPTKQSAVRIVPKINTLLEGQFAQIYTSYDWHPENHCSFYINRKQLKLSIKNKIKNPEDAKMGDVLTIIDPQGVESEQKLWPVHCVANTQGSNIYPGLK</sequence>
<dbReference type="PANTHER" id="PTHR11080">
    <property type="entry name" value="PYRAZINAMIDASE/NICOTINAMIDASE"/>
    <property type="match status" value="1"/>
</dbReference>
<evidence type="ECO:0000256" key="2">
    <source>
        <dbReference type="ARBA" id="ARBA00022801"/>
    </source>
</evidence>
<dbReference type="InterPro" id="IPR036380">
    <property type="entry name" value="Isochorismatase-like_sf"/>
</dbReference>
<reference evidence="3" key="1">
    <citation type="submission" date="2019-05" db="EMBL/GenBank/DDBJ databases">
        <title>Annotation for the trematode Paragonimus heterotremus.</title>
        <authorList>
            <person name="Choi Y.-J."/>
        </authorList>
    </citation>
    <scope>NUCLEOTIDE SEQUENCE</scope>
    <source>
        <strain evidence="3">LC</strain>
    </source>
</reference>
<name>A0A8J4T3G1_9TREM</name>
<comment type="similarity">
    <text evidence="1">Belongs to the isochorismatase family.</text>
</comment>
<dbReference type="SUPFAM" id="SSF52499">
    <property type="entry name" value="Isochorismatase-like hydrolases"/>
    <property type="match status" value="1"/>
</dbReference>
<dbReference type="InterPro" id="IPR052347">
    <property type="entry name" value="Isochorismatase_Nicotinamidase"/>
</dbReference>
<dbReference type="Gene3D" id="3.40.50.850">
    <property type="entry name" value="Isochorismatase-like"/>
    <property type="match status" value="1"/>
</dbReference>
<keyword evidence="2" id="KW-0378">Hydrolase</keyword>
<protein>
    <submittedName>
        <fullName evidence="3">Uncharacterized protein</fullName>
    </submittedName>
</protein>
<dbReference type="GO" id="GO:0016787">
    <property type="term" value="F:hydrolase activity"/>
    <property type="evidence" value="ECO:0007669"/>
    <property type="project" value="UniProtKB-KW"/>
</dbReference>
<gene>
    <name evidence="3" type="ORF">PHET_10237</name>
</gene>